<name>A0A3N4L5C1_9PEZI</name>
<dbReference type="EMBL" id="ML119124">
    <property type="protein sequence ID" value="RPB13235.1"/>
    <property type="molecule type" value="Genomic_DNA"/>
</dbReference>
<protein>
    <recommendedName>
        <fullName evidence="3">P-loop containing nucleoside triphosphate hydrolase protein</fullName>
    </recommendedName>
</protein>
<evidence type="ECO:0000313" key="2">
    <source>
        <dbReference type="Proteomes" id="UP000277580"/>
    </source>
</evidence>
<evidence type="ECO:0000313" key="1">
    <source>
        <dbReference type="EMBL" id="RPB13235.1"/>
    </source>
</evidence>
<dbReference type="InterPro" id="IPR053226">
    <property type="entry name" value="Pyrrolopyrazine_biosynth_F"/>
</dbReference>
<dbReference type="OrthoDB" id="2405944at2759"/>
<sequence>MPSSTTTTPSYGTQKPIFLATHPRACSTAFERVMMTRSDDALVCLHEPFGDAFYYGPERLGRRFDGEGMRGVREGSGFAEVTFADVVRGIEEARKGAELENKRIFIKDITHYLLPPTPSHTSQLAPSLSFPRKGYGTLSSSSSEDHTNPTVLPLHILRRYQFTFLIRHPRRAIPSYYRCCVPPLSAATGFDYFRADEAGYRELRVFLEFLLEKGVVSREELCVVDADDLLDAPEAVMRRYCEAVGFDFRVGMLRWGEGGDGCGEKFEKWKGFHEDAIGSVGLRPRGKKQEKSEEEEYQGWVQKYRKEGADLIRETAEKNLEDYEFLKQFKMVI</sequence>
<dbReference type="PANTHER" id="PTHR48419:SF1">
    <property type="entry name" value="SULFOTRANSFERASE DOMAIN-CONTAINING PROTEIN"/>
    <property type="match status" value="1"/>
</dbReference>
<accession>A0A3N4L5C1</accession>
<proteinExistence type="predicted"/>
<dbReference type="InterPro" id="IPR027417">
    <property type="entry name" value="P-loop_NTPase"/>
</dbReference>
<keyword evidence="2" id="KW-1185">Reference proteome</keyword>
<gene>
    <name evidence="1" type="ORF">P167DRAFT_558504</name>
</gene>
<dbReference type="Gene3D" id="3.40.50.300">
    <property type="entry name" value="P-loop containing nucleotide triphosphate hydrolases"/>
    <property type="match status" value="1"/>
</dbReference>
<organism evidence="1 2">
    <name type="scientific">Morchella conica CCBAS932</name>
    <dbReference type="NCBI Taxonomy" id="1392247"/>
    <lineage>
        <taxon>Eukaryota</taxon>
        <taxon>Fungi</taxon>
        <taxon>Dikarya</taxon>
        <taxon>Ascomycota</taxon>
        <taxon>Pezizomycotina</taxon>
        <taxon>Pezizomycetes</taxon>
        <taxon>Pezizales</taxon>
        <taxon>Morchellaceae</taxon>
        <taxon>Morchella</taxon>
    </lineage>
</organism>
<dbReference type="InParanoid" id="A0A3N4L5C1"/>
<dbReference type="AlphaFoldDB" id="A0A3N4L5C1"/>
<dbReference type="Proteomes" id="UP000277580">
    <property type="component" value="Unassembled WGS sequence"/>
</dbReference>
<evidence type="ECO:0008006" key="3">
    <source>
        <dbReference type="Google" id="ProtNLM"/>
    </source>
</evidence>
<dbReference type="STRING" id="1392247.A0A3N4L5C1"/>
<dbReference type="SUPFAM" id="SSF52540">
    <property type="entry name" value="P-loop containing nucleoside triphosphate hydrolases"/>
    <property type="match status" value="1"/>
</dbReference>
<dbReference type="PANTHER" id="PTHR48419">
    <property type="entry name" value="SULFOTRANSFERASE DOMAIN-CONTAINING PROTEIN"/>
    <property type="match status" value="1"/>
</dbReference>
<reference evidence="1 2" key="1">
    <citation type="journal article" date="2018" name="Nat. Ecol. Evol.">
        <title>Pezizomycetes genomes reveal the molecular basis of ectomycorrhizal truffle lifestyle.</title>
        <authorList>
            <person name="Murat C."/>
            <person name="Payen T."/>
            <person name="Noel B."/>
            <person name="Kuo A."/>
            <person name="Morin E."/>
            <person name="Chen J."/>
            <person name="Kohler A."/>
            <person name="Krizsan K."/>
            <person name="Balestrini R."/>
            <person name="Da Silva C."/>
            <person name="Montanini B."/>
            <person name="Hainaut M."/>
            <person name="Levati E."/>
            <person name="Barry K.W."/>
            <person name="Belfiori B."/>
            <person name="Cichocki N."/>
            <person name="Clum A."/>
            <person name="Dockter R.B."/>
            <person name="Fauchery L."/>
            <person name="Guy J."/>
            <person name="Iotti M."/>
            <person name="Le Tacon F."/>
            <person name="Lindquist E.A."/>
            <person name="Lipzen A."/>
            <person name="Malagnac F."/>
            <person name="Mello A."/>
            <person name="Molinier V."/>
            <person name="Miyauchi S."/>
            <person name="Poulain J."/>
            <person name="Riccioni C."/>
            <person name="Rubini A."/>
            <person name="Sitrit Y."/>
            <person name="Splivallo R."/>
            <person name="Traeger S."/>
            <person name="Wang M."/>
            <person name="Zifcakova L."/>
            <person name="Wipf D."/>
            <person name="Zambonelli A."/>
            <person name="Paolocci F."/>
            <person name="Nowrousian M."/>
            <person name="Ottonello S."/>
            <person name="Baldrian P."/>
            <person name="Spatafora J.W."/>
            <person name="Henrissat B."/>
            <person name="Nagy L.G."/>
            <person name="Aury J.M."/>
            <person name="Wincker P."/>
            <person name="Grigoriev I.V."/>
            <person name="Bonfante P."/>
            <person name="Martin F.M."/>
        </authorList>
    </citation>
    <scope>NUCLEOTIDE SEQUENCE [LARGE SCALE GENOMIC DNA]</scope>
    <source>
        <strain evidence="1 2">CCBAS932</strain>
    </source>
</reference>